<dbReference type="Proteomes" id="UP000657918">
    <property type="component" value="Unassembled WGS sequence"/>
</dbReference>
<name>A0A835NBS9_9ROSI</name>
<sequence length="203" mass="23079">MSIKKAFSLNSKAVEDDQVSAKRRRSDRCFSFKEVSIEPGKSLKDLDSNKFKNEIKRWAKAVVAYARQLKTDCIDTGKQACGFSIREANNHIDEHLTVNGDEIDFTITTLNNEHLIINEDGTDFTITTLDNKQGTTSSLGKFRHPSDCEINDLPLVMLSLWRFARVYVPPDRNGFDPFKTQSSQSVLSATLHYYNTYKLFIGN</sequence>
<dbReference type="PANTHER" id="PTHR36484">
    <property type="entry name" value="OS01G0558700 PROTEIN"/>
    <property type="match status" value="1"/>
</dbReference>
<evidence type="ECO:0000313" key="1">
    <source>
        <dbReference type="EMBL" id="KAF9689904.1"/>
    </source>
</evidence>
<dbReference type="PANTHER" id="PTHR36484:SF2">
    <property type="entry name" value="OS01G0558700 PROTEIN"/>
    <property type="match status" value="1"/>
</dbReference>
<protein>
    <submittedName>
        <fullName evidence="1">Uncharacterized protein</fullName>
    </submittedName>
</protein>
<comment type="caution">
    <text evidence="1">The sequence shown here is derived from an EMBL/GenBank/DDBJ whole genome shotgun (WGS) entry which is preliminary data.</text>
</comment>
<dbReference type="AlphaFoldDB" id="A0A835NBS9"/>
<reference evidence="1 2" key="1">
    <citation type="submission" date="2020-10" db="EMBL/GenBank/DDBJ databases">
        <title>Plant Genome Project.</title>
        <authorList>
            <person name="Zhang R.-G."/>
        </authorList>
    </citation>
    <scope>NUCLEOTIDE SEQUENCE [LARGE SCALE GENOMIC DNA]</scope>
    <source>
        <strain evidence="1">FAFU-HL-1</strain>
        <tissue evidence="1">Leaf</tissue>
    </source>
</reference>
<organism evidence="1 2">
    <name type="scientific">Salix dunnii</name>
    <dbReference type="NCBI Taxonomy" id="1413687"/>
    <lineage>
        <taxon>Eukaryota</taxon>
        <taxon>Viridiplantae</taxon>
        <taxon>Streptophyta</taxon>
        <taxon>Embryophyta</taxon>
        <taxon>Tracheophyta</taxon>
        <taxon>Spermatophyta</taxon>
        <taxon>Magnoliopsida</taxon>
        <taxon>eudicotyledons</taxon>
        <taxon>Gunneridae</taxon>
        <taxon>Pentapetalae</taxon>
        <taxon>rosids</taxon>
        <taxon>fabids</taxon>
        <taxon>Malpighiales</taxon>
        <taxon>Salicaceae</taxon>
        <taxon>Saliceae</taxon>
        <taxon>Salix</taxon>
    </lineage>
</organism>
<accession>A0A835NBS9</accession>
<evidence type="ECO:0000313" key="2">
    <source>
        <dbReference type="Proteomes" id="UP000657918"/>
    </source>
</evidence>
<dbReference type="EMBL" id="JADGMS010000001">
    <property type="protein sequence ID" value="KAF9689904.1"/>
    <property type="molecule type" value="Genomic_DNA"/>
</dbReference>
<keyword evidence="2" id="KW-1185">Reference proteome</keyword>
<dbReference type="OrthoDB" id="640098at2759"/>
<gene>
    <name evidence="1" type="ORF">SADUNF_Sadunf01G0140800</name>
</gene>
<proteinExistence type="predicted"/>